<keyword evidence="2" id="KW-1185">Reference proteome</keyword>
<accession>A0A1G5DUM4</accession>
<dbReference type="Proteomes" id="UP000198870">
    <property type="component" value="Unassembled WGS sequence"/>
</dbReference>
<dbReference type="AlphaFoldDB" id="A0A1G5DUM4"/>
<dbReference type="EMBL" id="FMUX01000005">
    <property type="protein sequence ID" value="SCY18456.1"/>
    <property type="molecule type" value="Genomic_DNA"/>
</dbReference>
<proteinExistence type="predicted"/>
<evidence type="ECO:0000313" key="2">
    <source>
        <dbReference type="Proteomes" id="UP000198870"/>
    </source>
</evidence>
<organism evidence="1 2">
    <name type="scientific">Desulfoluna spongiiphila</name>
    <dbReference type="NCBI Taxonomy" id="419481"/>
    <lineage>
        <taxon>Bacteria</taxon>
        <taxon>Pseudomonadati</taxon>
        <taxon>Thermodesulfobacteriota</taxon>
        <taxon>Desulfobacteria</taxon>
        <taxon>Desulfobacterales</taxon>
        <taxon>Desulfolunaceae</taxon>
        <taxon>Desulfoluna</taxon>
    </lineage>
</organism>
<protein>
    <submittedName>
        <fullName evidence="1">Uncharacterized protein</fullName>
    </submittedName>
</protein>
<evidence type="ECO:0000313" key="1">
    <source>
        <dbReference type="EMBL" id="SCY18456.1"/>
    </source>
</evidence>
<name>A0A1G5DUM4_9BACT</name>
<sequence length="70" mass="8045">MRVTEDMLLQWYLTIVISASFAQHYVNRHIIVFGHFFDSSSCFLIFKGQIEMAIKAIKATGCSHVKIIHT</sequence>
<reference evidence="1 2" key="1">
    <citation type="submission" date="2016-10" db="EMBL/GenBank/DDBJ databases">
        <authorList>
            <person name="de Groot N.N."/>
        </authorList>
    </citation>
    <scope>NUCLEOTIDE SEQUENCE [LARGE SCALE GENOMIC DNA]</scope>
    <source>
        <strain evidence="1 2">AA1</strain>
    </source>
</reference>
<gene>
    <name evidence="1" type="ORF">SAMN05216233_1058</name>
</gene>